<evidence type="ECO:0000256" key="1">
    <source>
        <dbReference type="SAM" id="MobiDB-lite"/>
    </source>
</evidence>
<feature type="region of interest" description="Disordered" evidence="1">
    <location>
        <begin position="1"/>
        <end position="24"/>
    </location>
</feature>
<comment type="caution">
    <text evidence="2">The sequence shown here is derived from an EMBL/GenBank/DDBJ whole genome shotgun (WGS) entry which is preliminary data.</text>
</comment>
<evidence type="ECO:0000313" key="2">
    <source>
        <dbReference type="EMBL" id="KAF0035079.1"/>
    </source>
</evidence>
<reference evidence="2 3" key="1">
    <citation type="submission" date="2019-06" db="EMBL/GenBank/DDBJ databases">
        <title>Draft genomes of female and male turbot (Scophthalmus maximus).</title>
        <authorList>
            <person name="Xu H."/>
            <person name="Xu X.-W."/>
            <person name="Shao C."/>
            <person name="Chen S."/>
        </authorList>
    </citation>
    <scope>NUCLEOTIDE SEQUENCE [LARGE SCALE GENOMIC DNA]</scope>
    <source>
        <strain evidence="2">Ysfricsl-2016a</strain>
        <tissue evidence="2">Blood</tissue>
    </source>
</reference>
<dbReference type="Proteomes" id="UP000438429">
    <property type="component" value="Unassembled WGS sequence"/>
</dbReference>
<evidence type="ECO:0000313" key="3">
    <source>
        <dbReference type="Proteomes" id="UP000438429"/>
    </source>
</evidence>
<organism evidence="2 3">
    <name type="scientific">Scophthalmus maximus</name>
    <name type="common">Turbot</name>
    <name type="synonym">Psetta maxima</name>
    <dbReference type="NCBI Taxonomy" id="52904"/>
    <lineage>
        <taxon>Eukaryota</taxon>
        <taxon>Metazoa</taxon>
        <taxon>Chordata</taxon>
        <taxon>Craniata</taxon>
        <taxon>Vertebrata</taxon>
        <taxon>Euteleostomi</taxon>
        <taxon>Actinopterygii</taxon>
        <taxon>Neopterygii</taxon>
        <taxon>Teleostei</taxon>
        <taxon>Neoteleostei</taxon>
        <taxon>Acanthomorphata</taxon>
        <taxon>Carangaria</taxon>
        <taxon>Pleuronectiformes</taxon>
        <taxon>Pleuronectoidei</taxon>
        <taxon>Scophthalmidae</taxon>
        <taxon>Scophthalmus</taxon>
    </lineage>
</organism>
<protein>
    <submittedName>
        <fullName evidence="2">Uncharacterized protein</fullName>
    </submittedName>
</protein>
<dbReference type="EMBL" id="VEVO01000011">
    <property type="protein sequence ID" value="KAF0035079.1"/>
    <property type="molecule type" value="Genomic_DNA"/>
</dbReference>
<accession>A0A6A4SQX1</accession>
<sequence>MTDGDELHDRLKEEPESSLGHMVMKRVTPHNFPDRGRHAEVGAEHLSYLQLLTDQRVQVVLGKCFREQTVVRGKRVVFVPDTSHGWSSVVNRIVSFVVFPV</sequence>
<name>A0A6A4SQX1_SCOMX</name>
<feature type="compositionally biased region" description="Basic and acidic residues" evidence="1">
    <location>
        <begin position="1"/>
        <end position="15"/>
    </location>
</feature>
<proteinExistence type="predicted"/>
<gene>
    <name evidence="2" type="ORF">F2P81_012837</name>
</gene>
<dbReference type="AlphaFoldDB" id="A0A6A4SQX1"/>